<organism evidence="2 3">
    <name type="scientific">Brassica cretica</name>
    <name type="common">Mustard</name>
    <dbReference type="NCBI Taxonomy" id="69181"/>
    <lineage>
        <taxon>Eukaryota</taxon>
        <taxon>Viridiplantae</taxon>
        <taxon>Streptophyta</taxon>
        <taxon>Embryophyta</taxon>
        <taxon>Tracheophyta</taxon>
        <taxon>Spermatophyta</taxon>
        <taxon>Magnoliopsida</taxon>
        <taxon>eudicotyledons</taxon>
        <taxon>Gunneridae</taxon>
        <taxon>Pentapetalae</taxon>
        <taxon>rosids</taxon>
        <taxon>malvids</taxon>
        <taxon>Brassicales</taxon>
        <taxon>Brassicaceae</taxon>
        <taxon>Brassiceae</taxon>
        <taxon>Brassica</taxon>
    </lineage>
</organism>
<evidence type="ECO:0000313" key="2">
    <source>
        <dbReference type="EMBL" id="KAF3534558.1"/>
    </source>
</evidence>
<keyword evidence="3" id="KW-1185">Reference proteome</keyword>
<name>A0ABQ7BQL7_BRACR</name>
<accession>A0ABQ7BQL7</accession>
<evidence type="ECO:0000313" key="3">
    <source>
        <dbReference type="Proteomes" id="UP000266723"/>
    </source>
</evidence>
<reference evidence="2 3" key="1">
    <citation type="journal article" date="2020" name="BMC Genomics">
        <title>Intraspecific diversification of the crop wild relative Brassica cretica Lam. using demographic model selection.</title>
        <authorList>
            <person name="Kioukis A."/>
            <person name="Michalopoulou V.A."/>
            <person name="Briers L."/>
            <person name="Pirintsos S."/>
            <person name="Studholme D.J."/>
            <person name="Pavlidis P."/>
            <person name="Sarris P.F."/>
        </authorList>
    </citation>
    <scope>NUCLEOTIDE SEQUENCE [LARGE SCALE GENOMIC DNA]</scope>
    <source>
        <strain evidence="3">cv. PFS-1207/04</strain>
    </source>
</reference>
<feature type="region of interest" description="Disordered" evidence="1">
    <location>
        <begin position="124"/>
        <end position="147"/>
    </location>
</feature>
<dbReference type="Proteomes" id="UP000266723">
    <property type="component" value="Unassembled WGS sequence"/>
</dbReference>
<sequence>MRNTFSRKPRLHGHLSPVYRRYSDQCGCPISISIYLSLYDDDLIMVSFAGLHAPLTGLQAPKKEKVPLPSCDIVANWVEQKAQVAGCHSTSSADTYQGRKRKRENEGKWGLDLLSKKLQGMEKKQQLKKGSRGKGLRKDGTAFDSLNDETPTSAQYAGVQYSTINLLIIRVSLYIYVTLPTRGNAELGASGTLPFLTHFLLSQYMLVNKVHGLQ</sequence>
<dbReference type="EMBL" id="QGKV02001507">
    <property type="protein sequence ID" value="KAF3534558.1"/>
    <property type="molecule type" value="Genomic_DNA"/>
</dbReference>
<gene>
    <name evidence="2" type="ORF">DY000_02037610</name>
</gene>
<evidence type="ECO:0000256" key="1">
    <source>
        <dbReference type="SAM" id="MobiDB-lite"/>
    </source>
</evidence>
<protein>
    <submittedName>
        <fullName evidence="2">Uncharacterized protein</fullName>
    </submittedName>
</protein>
<proteinExistence type="predicted"/>
<comment type="caution">
    <text evidence="2">The sequence shown here is derived from an EMBL/GenBank/DDBJ whole genome shotgun (WGS) entry which is preliminary data.</text>
</comment>
<feature type="compositionally biased region" description="Basic residues" evidence="1">
    <location>
        <begin position="126"/>
        <end position="135"/>
    </location>
</feature>